<feature type="transmembrane region" description="Helical" evidence="1">
    <location>
        <begin position="5"/>
        <end position="20"/>
    </location>
</feature>
<feature type="transmembrane region" description="Helical" evidence="1">
    <location>
        <begin position="133"/>
        <end position="153"/>
    </location>
</feature>
<evidence type="ECO:0000313" key="3">
    <source>
        <dbReference type="Proteomes" id="UP000320643"/>
    </source>
</evidence>
<keyword evidence="1" id="KW-0472">Membrane</keyword>
<dbReference type="RefSeq" id="WP_143375350.1">
    <property type="nucleotide sequence ID" value="NZ_VJVZ01000027.1"/>
</dbReference>
<name>A0A552US29_9FLAO</name>
<accession>A0A552US29</accession>
<dbReference type="OrthoDB" id="798769at2"/>
<reference evidence="2 3" key="1">
    <citation type="submission" date="2019-07" db="EMBL/GenBank/DDBJ databases">
        <title>Flavobacterium sp. nov., isolated from glacier ice.</title>
        <authorList>
            <person name="Liu Q."/>
            <person name="Xin Y.-H."/>
        </authorList>
    </citation>
    <scope>NUCLEOTIDE SEQUENCE [LARGE SCALE GENOMIC DNA]</scope>
    <source>
        <strain evidence="2 3">ZT4R6</strain>
    </source>
</reference>
<protein>
    <submittedName>
        <fullName evidence="2">General secretion pathway protein</fullName>
    </submittedName>
</protein>
<dbReference type="EMBL" id="VJVZ01000027">
    <property type="protein sequence ID" value="TRW21031.1"/>
    <property type="molecule type" value="Genomic_DNA"/>
</dbReference>
<evidence type="ECO:0000313" key="2">
    <source>
        <dbReference type="EMBL" id="TRW21031.1"/>
    </source>
</evidence>
<comment type="caution">
    <text evidence="2">The sequence shown here is derived from an EMBL/GenBank/DDBJ whole genome shotgun (WGS) entry which is preliminary data.</text>
</comment>
<proteinExistence type="predicted"/>
<feature type="transmembrane region" description="Helical" evidence="1">
    <location>
        <begin position="94"/>
        <end position="121"/>
    </location>
</feature>
<keyword evidence="1" id="KW-1133">Transmembrane helix</keyword>
<dbReference type="AlphaFoldDB" id="A0A552US29"/>
<organism evidence="2 3">
    <name type="scientific">Flavobacterium zepuense</name>
    <dbReference type="NCBI Taxonomy" id="2593302"/>
    <lineage>
        <taxon>Bacteria</taxon>
        <taxon>Pseudomonadati</taxon>
        <taxon>Bacteroidota</taxon>
        <taxon>Flavobacteriia</taxon>
        <taxon>Flavobacteriales</taxon>
        <taxon>Flavobacteriaceae</taxon>
        <taxon>Flavobacterium</taxon>
    </lineage>
</organism>
<sequence length="162" mass="18555">MIDIVLKLSLIALLFVIFWQDSKERQVYWFLYTLVGVMAFALHARVIGTLPTFANSVINLILILLVVAISYVYVVLFKRKRFLNDSIGSGDLLLFLSLSMTFATVAFTLLFVFSLLFSLLLHMIFKNRQADKTVPLAGYMALFFAAVYSISFFTEPKYLFSY</sequence>
<evidence type="ECO:0000256" key="1">
    <source>
        <dbReference type="SAM" id="Phobius"/>
    </source>
</evidence>
<keyword evidence="1" id="KW-0812">Transmembrane</keyword>
<feature type="transmembrane region" description="Helical" evidence="1">
    <location>
        <begin position="56"/>
        <end position="74"/>
    </location>
</feature>
<feature type="transmembrane region" description="Helical" evidence="1">
    <location>
        <begin position="26"/>
        <end position="44"/>
    </location>
</feature>
<dbReference type="Proteomes" id="UP000320643">
    <property type="component" value="Unassembled WGS sequence"/>
</dbReference>
<keyword evidence="3" id="KW-1185">Reference proteome</keyword>
<gene>
    <name evidence="2" type="ORF">FMM05_20795</name>
</gene>